<feature type="compositionally biased region" description="Low complexity" evidence="1">
    <location>
        <begin position="1766"/>
        <end position="1801"/>
    </location>
</feature>
<name>A0A2A6B9S8_PRIPA</name>
<reference evidence="2" key="2">
    <citation type="submission" date="2022-06" db="UniProtKB">
        <authorList>
            <consortium name="EnsemblMetazoa"/>
        </authorList>
    </citation>
    <scope>IDENTIFICATION</scope>
    <source>
        <strain evidence="2">PS312</strain>
    </source>
</reference>
<feature type="compositionally biased region" description="Basic residues" evidence="1">
    <location>
        <begin position="1461"/>
        <end position="1487"/>
    </location>
</feature>
<dbReference type="InterPro" id="IPR013087">
    <property type="entry name" value="Znf_C2H2_type"/>
</dbReference>
<proteinExistence type="predicted"/>
<feature type="compositionally biased region" description="Basic and acidic residues" evidence="1">
    <location>
        <begin position="1442"/>
        <end position="1460"/>
    </location>
</feature>
<accession>A0A8R1YA69</accession>
<feature type="compositionally biased region" description="Basic and acidic residues" evidence="1">
    <location>
        <begin position="901"/>
        <end position="949"/>
    </location>
</feature>
<feature type="region of interest" description="Disordered" evidence="1">
    <location>
        <begin position="897"/>
        <end position="949"/>
    </location>
</feature>
<reference evidence="3" key="1">
    <citation type="journal article" date="2008" name="Nat. Genet.">
        <title>The Pristionchus pacificus genome provides a unique perspective on nematode lifestyle and parasitism.</title>
        <authorList>
            <person name="Dieterich C."/>
            <person name="Clifton S.W."/>
            <person name="Schuster L.N."/>
            <person name="Chinwalla A."/>
            <person name="Delehaunty K."/>
            <person name="Dinkelacker I."/>
            <person name="Fulton L."/>
            <person name="Fulton R."/>
            <person name="Godfrey J."/>
            <person name="Minx P."/>
            <person name="Mitreva M."/>
            <person name="Roeseler W."/>
            <person name="Tian H."/>
            <person name="Witte H."/>
            <person name="Yang S.P."/>
            <person name="Wilson R.K."/>
            <person name="Sommer R.J."/>
        </authorList>
    </citation>
    <scope>NUCLEOTIDE SEQUENCE [LARGE SCALE GENOMIC DNA]</scope>
    <source>
        <strain evidence="3">PS312</strain>
    </source>
</reference>
<evidence type="ECO:0000313" key="2">
    <source>
        <dbReference type="EnsemblMetazoa" id="PPA07072.1"/>
    </source>
</evidence>
<evidence type="ECO:0000256" key="1">
    <source>
        <dbReference type="SAM" id="MobiDB-lite"/>
    </source>
</evidence>
<dbReference type="Proteomes" id="UP000005239">
    <property type="component" value="Unassembled WGS sequence"/>
</dbReference>
<feature type="compositionally biased region" description="Basic and acidic residues" evidence="1">
    <location>
        <begin position="2025"/>
        <end position="2091"/>
    </location>
</feature>
<organism evidence="2 3">
    <name type="scientific">Pristionchus pacificus</name>
    <name type="common">Parasitic nematode worm</name>
    <dbReference type="NCBI Taxonomy" id="54126"/>
    <lineage>
        <taxon>Eukaryota</taxon>
        <taxon>Metazoa</taxon>
        <taxon>Ecdysozoa</taxon>
        <taxon>Nematoda</taxon>
        <taxon>Chromadorea</taxon>
        <taxon>Rhabditida</taxon>
        <taxon>Rhabditina</taxon>
        <taxon>Diplogasteromorpha</taxon>
        <taxon>Diplogasteroidea</taxon>
        <taxon>Neodiplogasteridae</taxon>
        <taxon>Pristionchus</taxon>
    </lineage>
</organism>
<evidence type="ECO:0000313" key="3">
    <source>
        <dbReference type="Proteomes" id="UP000005239"/>
    </source>
</evidence>
<dbReference type="InterPro" id="IPR050899">
    <property type="entry name" value="DDRGK_domain-containing"/>
</dbReference>
<feature type="compositionally biased region" description="Low complexity" evidence="1">
    <location>
        <begin position="1429"/>
        <end position="1438"/>
    </location>
</feature>
<feature type="region of interest" description="Disordered" evidence="1">
    <location>
        <begin position="1580"/>
        <end position="1718"/>
    </location>
</feature>
<protein>
    <submittedName>
        <fullName evidence="2">Uncharacterized protein</fullName>
    </submittedName>
</protein>
<feature type="compositionally biased region" description="Low complexity" evidence="1">
    <location>
        <begin position="2332"/>
        <end position="2348"/>
    </location>
</feature>
<feature type="compositionally biased region" description="Pro residues" evidence="1">
    <location>
        <begin position="2123"/>
        <end position="2132"/>
    </location>
</feature>
<feature type="region of interest" description="Disordered" evidence="1">
    <location>
        <begin position="1982"/>
        <end position="2208"/>
    </location>
</feature>
<dbReference type="PANTHER" id="PTHR48176">
    <property type="entry name" value="DDRGK DOMAIN-CONTAINING PROTEIN 1"/>
    <property type="match status" value="1"/>
</dbReference>
<feature type="region of interest" description="Disordered" evidence="1">
    <location>
        <begin position="1913"/>
        <end position="1968"/>
    </location>
</feature>
<dbReference type="PANTHER" id="PTHR48176:SF1">
    <property type="entry name" value="DDRGK DOMAIN-CONTAINING PROTEIN 1"/>
    <property type="match status" value="1"/>
</dbReference>
<feature type="compositionally biased region" description="Low complexity" evidence="1">
    <location>
        <begin position="2179"/>
        <end position="2191"/>
    </location>
</feature>
<dbReference type="OrthoDB" id="5877502at2759"/>
<feature type="region of interest" description="Disordered" evidence="1">
    <location>
        <begin position="2302"/>
        <end position="2348"/>
    </location>
</feature>
<gene>
    <name evidence="2" type="primary">WBGene00096626</name>
</gene>
<dbReference type="SMART" id="SM00355">
    <property type="entry name" value="ZnF_C2H2"/>
    <property type="match status" value="5"/>
</dbReference>
<dbReference type="EnsemblMetazoa" id="PPA07072.1">
    <property type="protein sequence ID" value="PPA07072.1"/>
    <property type="gene ID" value="WBGene00096626"/>
</dbReference>
<sequence>MVAKKALKSIIKNDPATDEVLSSEHWSKDTCSLCQVECPTREMKVAHFKSRRHVCKSAVAKFLADDIPPNAILKGRPSKLAERYKDREHDGIGLETIYELIFPFAESGWWACTICYDVGFNYDQLDEHLDSAKHLQQFLDEMHLSKSKKMAKDWSQTERLEYLLDAKKQIHFEYKKNGKQIAPDEIVQLNWTLQATRKRLMVNDMQSEYTVHPVSNDSSNVIILCQTCSEVIPCRKDYVVEAWLKHKTFERHRRLVGVNAILRQYHFERVAEEERLLSELKEEVVRWKKVDDRVYGPVCGIKHLARMGLLYWVVAAYWFHCDTALCTLCGVMAQAVDEHFSSESHLIRFMCTQCPRDAWSMMQASKEERRDKLLAMIQTVPRENEESRATKEACPGRVTWLAVECESEQLPHFPPPQEQFGMDASSFSVFCGTCWLVLPIPPDEKVNSVWNEHVVSFDHLDYAARRNTIEYDDSYIVPLESTVPLLPKDPHGKWITESVGEQVTWKYQEQTDVGLEYVVEDADLGIAVCTLCARSYSLGESCQMGRHVRSMQHLMQYMHVSDRLMLKWVMDEKKELVADDIMLDYIVKNRVSAYDFIRVHSKKKTKELESWPNIKIRTVIREFCLFFEILMQLTSLTSELRPTYDCVYSLIDKVANDKDEQRTVSAREALTIAGMIEIPVTKSLLQNTGLTLFRCKACYLCFVTHPSQLEVDVWEKHISSEDHIRRATKFAEHMFVQKYFTPLSSTYTVKPFVQKDPTKKVTWRWNALDKSHDLVLAIVGLEELVEIKSTESMMIANNSDCENFTAHFMCRVCAVVVGRRAQLLEDHVRSTSHVFNYVNKHYPQTILELERLDNNDGGKERRKILATLLKDIKPPAEYCIPVYDPVGETDRRVSEAAVKAKQRDAMKKNEEMRKQAMEERKKRDEEKRKQKEIESKKEQEREEERRKREQVVMAKAAALAVERERVRKLEIEREQMAAIARKKEEIARTQNQLTRDPAIAALLQTRNTLTATLEQLRSAKAAGAVPEPRLVIPGPNQLASVPTSLSSMQPLAPTAAAPQGAMPGSMIQQPLPIMAMPPPGLMNPFSIPPPGMMAAPPPGMNSFTMPPPSMMGVGGAPPPSGPLPLMSIPPPSLVTSMAVPPPSSSSSLPGGGMMDLVGPKPVLSTFVPKVDAMPVYPSQGGSIGGLGAFKKPDFVRPSLAGAQPDMYVTNPGIITNRQALVDYMMCTRCSVFERFFTLLGVVMVKKTDEKEFSGLNECICSVWKQGNEETPETERPARFSRLCAATPACLGMEYIYEVVCLDSADLTTMYCSMCGYWSTPMDTVKHMLTSSHRLLYLFRNYKLYHKTVEAERDQRTKEILLEQFAMQIRSRDNPPPCVTHRLKCYLNAAAIQRLWPQYVTILDQSWRTNPVCRTPSPKRRRSRSRSYDSRSNSRSYSRSRSRSPDDRYRRSRSRDRDYDRKRRSSRSRSRSRSLSRRGRDNRRRSYSRSRSDTPVNKTWQPEAMAPTASLSPVPPSVNGANGPMMGMRGVPGTNFGGLGPVNTSVPPPSFGMITPNMSVPPPIIASPMSQHTTPVKQPTVVTLDDDEMQISTTPPNSAEKKEKEREKERERERDAKREKESKKERSRSRERSRRDSGRRERDRKKDEVVDPVREEQARRVMEKIKEKEKEKREQKEKEKEREREKRKEAEDRMRRFQGSSHRSSNGGGSGGGGGGEVIDWDSKAAAFLAKIGDLQGASKLIQGGGSSSQAAASSSPYGTGPPVYNGAPTAAAAAARPGSGMGGASYSPLPDSLSSLLTSAAAKKRKEISSPDYEPIGDEGSGNDFSAPAPSKAAAAAPSAEDEEKKRKLLGVIVTMQQENQKGRDLSEKDLDRLYAEIGLNRGVHNDKLIAELIEQIGGRPAEITPRINLQEYGIGLPSSSPAQHHDSPYYGASSSRGAPPPGYGSRDPRAPPSTARGVSEQLDEGDIELLRNVKSTLALMRNLAPAPSGPRSLPMPPGFGGERPYDRREPYAPPSSAYPPYRSPAEEDPRLRRPMYDDLRGGDPYRGDPRADPRVDSYARDPRADPRYALDPRDPRYRGYNDDPYGDRGRPPPQQQQPPGYGSPYDRDMRPAMRDPRDPRDPYAPPPPSAQPRPSVDPNLYKPPPRPAEQRPVLTREEYEARLRGEFPATQPTGSAQPKPAAAAAAAAPPAAAPPPAKKKGVATIDEDDDWGMLEELLGKAKGGVAAAAAPAAPAAGGKKPLLVCISNVPSPSNGTPPTAAGGAAAAPALTAAEAAKEAGKQHYMERQAAVRQHWGVRNRAAPAPQPHLGAPGPALEAIGFDSPQTRAAEPPLQQQYQQSLQMPPGL</sequence>
<feature type="compositionally biased region" description="Basic and acidic residues" evidence="1">
    <location>
        <begin position="1598"/>
        <end position="1694"/>
    </location>
</feature>
<feature type="compositionally biased region" description="Basic and acidic residues" evidence="1">
    <location>
        <begin position="2155"/>
        <end position="2166"/>
    </location>
</feature>
<feature type="compositionally biased region" description="Gly residues" evidence="1">
    <location>
        <begin position="1705"/>
        <end position="1716"/>
    </location>
</feature>
<dbReference type="GO" id="GO:0044389">
    <property type="term" value="F:ubiquitin-like protein ligase binding"/>
    <property type="evidence" value="ECO:0000318"/>
    <property type="project" value="GO_Central"/>
</dbReference>
<feature type="region of interest" description="Disordered" evidence="1">
    <location>
        <begin position="1409"/>
        <end position="1515"/>
    </location>
</feature>
<feature type="region of interest" description="Disordered" evidence="1">
    <location>
        <begin position="1738"/>
        <end position="1845"/>
    </location>
</feature>
<accession>A0A2A6B9S8</accession>
<keyword evidence="3" id="KW-1185">Reference proteome</keyword>
<feature type="compositionally biased region" description="Low complexity" evidence="1">
    <location>
        <begin position="1826"/>
        <end position="1839"/>
    </location>
</feature>
<feature type="compositionally biased region" description="Basic and acidic residues" evidence="1">
    <location>
        <begin position="2106"/>
        <end position="2122"/>
    </location>
</feature>